<name>A0AAD4EIB0_9AGAM</name>
<organism evidence="1 2">
    <name type="scientific">Suillus fuscotomentosus</name>
    <dbReference type="NCBI Taxonomy" id="1912939"/>
    <lineage>
        <taxon>Eukaryota</taxon>
        <taxon>Fungi</taxon>
        <taxon>Dikarya</taxon>
        <taxon>Basidiomycota</taxon>
        <taxon>Agaricomycotina</taxon>
        <taxon>Agaricomycetes</taxon>
        <taxon>Agaricomycetidae</taxon>
        <taxon>Boletales</taxon>
        <taxon>Suillineae</taxon>
        <taxon>Suillaceae</taxon>
        <taxon>Suillus</taxon>
    </lineage>
</organism>
<reference evidence="1" key="1">
    <citation type="journal article" date="2020" name="New Phytol.">
        <title>Comparative genomics reveals dynamic genome evolution in host specialist ectomycorrhizal fungi.</title>
        <authorList>
            <person name="Lofgren L.A."/>
            <person name="Nguyen N.H."/>
            <person name="Vilgalys R."/>
            <person name="Ruytinx J."/>
            <person name="Liao H.L."/>
            <person name="Branco S."/>
            <person name="Kuo A."/>
            <person name="LaButti K."/>
            <person name="Lipzen A."/>
            <person name="Andreopoulos W."/>
            <person name="Pangilinan J."/>
            <person name="Riley R."/>
            <person name="Hundley H."/>
            <person name="Na H."/>
            <person name="Barry K."/>
            <person name="Grigoriev I.V."/>
            <person name="Stajich J.E."/>
            <person name="Kennedy P.G."/>
        </authorList>
    </citation>
    <scope>NUCLEOTIDE SEQUENCE</scope>
    <source>
        <strain evidence="1">FC203</strain>
    </source>
</reference>
<feature type="non-terminal residue" evidence="1">
    <location>
        <position position="1"/>
    </location>
</feature>
<evidence type="ECO:0000313" key="2">
    <source>
        <dbReference type="Proteomes" id="UP001195769"/>
    </source>
</evidence>
<feature type="non-terminal residue" evidence="1">
    <location>
        <position position="66"/>
    </location>
</feature>
<accession>A0AAD4EIB0</accession>
<dbReference type="AlphaFoldDB" id="A0AAD4EIB0"/>
<keyword evidence="2" id="KW-1185">Reference proteome</keyword>
<evidence type="ECO:0000313" key="1">
    <source>
        <dbReference type="EMBL" id="KAG1906591.1"/>
    </source>
</evidence>
<dbReference type="RefSeq" id="XP_041232166.1">
    <property type="nucleotide sequence ID" value="XM_041373312.1"/>
</dbReference>
<dbReference type="EMBL" id="JABBWK010000004">
    <property type="protein sequence ID" value="KAG1906591.1"/>
    <property type="molecule type" value="Genomic_DNA"/>
</dbReference>
<dbReference type="Proteomes" id="UP001195769">
    <property type="component" value="Unassembled WGS sequence"/>
</dbReference>
<protein>
    <submittedName>
        <fullName evidence="1">Uncharacterized protein</fullName>
    </submittedName>
</protein>
<dbReference type="GeneID" id="64667610"/>
<sequence>FVTKHGKSKAFHIRSNSLCQQYIQSHYEVYKNKCKELGLKENHHAIPHDIANRKKQGKNVQQILNQ</sequence>
<gene>
    <name evidence="1" type="ORF">F5891DRAFT_892289</name>
</gene>
<proteinExistence type="predicted"/>
<comment type="caution">
    <text evidence="1">The sequence shown here is derived from an EMBL/GenBank/DDBJ whole genome shotgun (WGS) entry which is preliminary data.</text>
</comment>